<dbReference type="AlphaFoldDB" id="A0AAV7T2A8"/>
<dbReference type="PROSITE" id="PS51257">
    <property type="entry name" value="PROKAR_LIPOPROTEIN"/>
    <property type="match status" value="1"/>
</dbReference>
<dbReference type="GO" id="GO:0007229">
    <property type="term" value="P:integrin-mediated signaling pathway"/>
    <property type="evidence" value="ECO:0007669"/>
    <property type="project" value="InterPro"/>
</dbReference>
<dbReference type="GO" id="GO:0005886">
    <property type="term" value="C:plasma membrane"/>
    <property type="evidence" value="ECO:0007669"/>
    <property type="project" value="InterPro"/>
</dbReference>
<organism evidence="3 4">
    <name type="scientific">Pleurodeles waltl</name>
    <name type="common">Iberian ribbed newt</name>
    <dbReference type="NCBI Taxonomy" id="8319"/>
    <lineage>
        <taxon>Eukaryota</taxon>
        <taxon>Metazoa</taxon>
        <taxon>Chordata</taxon>
        <taxon>Craniata</taxon>
        <taxon>Vertebrata</taxon>
        <taxon>Euteleostomi</taxon>
        <taxon>Amphibia</taxon>
        <taxon>Batrachia</taxon>
        <taxon>Caudata</taxon>
        <taxon>Salamandroidea</taxon>
        <taxon>Salamandridae</taxon>
        <taxon>Pleurodelinae</taxon>
        <taxon>Pleurodeles</taxon>
    </lineage>
</organism>
<evidence type="ECO:0000313" key="4">
    <source>
        <dbReference type="Proteomes" id="UP001066276"/>
    </source>
</evidence>
<dbReference type="InterPro" id="IPR036028">
    <property type="entry name" value="SH3-like_dom_sf"/>
</dbReference>
<keyword evidence="1" id="KW-0597">Phosphoprotein</keyword>
<gene>
    <name evidence="3" type="ORF">NDU88_002283</name>
</gene>
<name>A0AAV7T2A8_PLEWA</name>
<dbReference type="GO" id="GO:0072659">
    <property type="term" value="P:protein localization to plasma membrane"/>
    <property type="evidence" value="ECO:0007669"/>
    <property type="project" value="TreeGrafter"/>
</dbReference>
<sequence>MFPARAARGKVGALLVPLASACHRQPWTRRKFQTLERAEQCFNRCQRLQAPLNLHPFISYLGKPILVPKSFALPRVKFGGPATETKSEEPRVNKLLLSMGESASPVVDTQTCSRIDTTVGHQVIDNINPETMIDKKQFRHTLLIWENASSHTIERKKVLHLECVNQCTTSAEVDLEKVPLQYLEERKSISKDHETIFPRIRPLPPVELLGPPPRKPERPPVVDFRVFLSSLSQVDYNKDTDDRCPSPESIDSEEPELYDDVLNVKAALNTLDRSSTENYHNNELKSVNSKNLQNEALEDLYYDVDGINSELNQMESSTFTSDSFSENSSEVYDDIHNVNEDSCSVKSGKEVKLKGLGRIFKKNKDKMMQKNAKSKQNGIFKAISVPNLKAVDGDLDFDAVYNDVENGTPPSFVKKGDDKQKTRMPKFLLSKEGKEKRKSLDWIGRTVLKCKSKKKEKEEKLFRERFQYTKEIEVINTAVVDSSANIGKLGKRDLTITRGEELDIIDITDENVIICRNSEGKYGYVLVENLNFNRS</sequence>
<evidence type="ECO:0000256" key="1">
    <source>
        <dbReference type="ARBA" id="ARBA00022553"/>
    </source>
</evidence>
<keyword evidence="4" id="KW-1185">Reference proteome</keyword>
<dbReference type="PANTHER" id="PTHR16830:SF1">
    <property type="entry name" value="FYN-BINDING PROTEIN 2"/>
    <property type="match status" value="1"/>
</dbReference>
<dbReference type="Gene3D" id="2.30.30.40">
    <property type="entry name" value="SH3 Domains"/>
    <property type="match status" value="1"/>
</dbReference>
<dbReference type="InterPro" id="IPR043443">
    <property type="entry name" value="FYB1/2-like"/>
</dbReference>
<feature type="domain" description="Helically-extended SH3" evidence="2">
    <location>
        <begin position="462"/>
        <end position="530"/>
    </location>
</feature>
<dbReference type="Proteomes" id="UP001066276">
    <property type="component" value="Chromosome 4_1"/>
</dbReference>
<dbReference type="Pfam" id="PF14603">
    <property type="entry name" value="hSH3"/>
    <property type="match status" value="1"/>
</dbReference>
<dbReference type="EMBL" id="JANPWB010000007">
    <property type="protein sequence ID" value="KAJ1170406.1"/>
    <property type="molecule type" value="Genomic_DNA"/>
</dbReference>
<dbReference type="InterPro" id="IPR029294">
    <property type="entry name" value="hSH3"/>
</dbReference>
<reference evidence="3" key="1">
    <citation type="journal article" date="2022" name="bioRxiv">
        <title>Sequencing and chromosome-scale assembly of the giantPleurodeles waltlgenome.</title>
        <authorList>
            <person name="Brown T."/>
            <person name="Elewa A."/>
            <person name="Iarovenko S."/>
            <person name="Subramanian E."/>
            <person name="Araus A.J."/>
            <person name="Petzold A."/>
            <person name="Susuki M."/>
            <person name="Suzuki K.-i.T."/>
            <person name="Hayashi T."/>
            <person name="Toyoda A."/>
            <person name="Oliveira C."/>
            <person name="Osipova E."/>
            <person name="Leigh N.D."/>
            <person name="Simon A."/>
            <person name="Yun M.H."/>
        </authorList>
    </citation>
    <scope>NUCLEOTIDE SEQUENCE</scope>
    <source>
        <strain evidence="3">20211129_DDA</strain>
        <tissue evidence="3">Liver</tissue>
    </source>
</reference>
<protein>
    <recommendedName>
        <fullName evidence="2">Helically-extended SH3 domain-containing protein</fullName>
    </recommendedName>
</protein>
<evidence type="ECO:0000313" key="3">
    <source>
        <dbReference type="EMBL" id="KAJ1170406.1"/>
    </source>
</evidence>
<dbReference type="SUPFAM" id="SSF50044">
    <property type="entry name" value="SH3-domain"/>
    <property type="match status" value="1"/>
</dbReference>
<accession>A0AAV7T2A8</accession>
<proteinExistence type="predicted"/>
<evidence type="ECO:0000259" key="2">
    <source>
        <dbReference type="Pfam" id="PF14603"/>
    </source>
</evidence>
<dbReference type="GO" id="GO:0050852">
    <property type="term" value="P:T cell receptor signaling pathway"/>
    <property type="evidence" value="ECO:0007669"/>
    <property type="project" value="TreeGrafter"/>
</dbReference>
<dbReference type="PANTHER" id="PTHR16830">
    <property type="entry name" value="SH2 CONTAINING ADAPTOR PRAM-1 RELATED"/>
    <property type="match status" value="1"/>
</dbReference>
<comment type="caution">
    <text evidence="3">The sequence shown here is derived from an EMBL/GenBank/DDBJ whole genome shotgun (WGS) entry which is preliminary data.</text>
</comment>